<dbReference type="KEGG" id="nta:107771236"/>
<dbReference type="InterPro" id="IPR055290">
    <property type="entry name" value="At3g26010-like"/>
</dbReference>
<dbReference type="PaxDb" id="4097-A0A1S3Y276"/>
<evidence type="ECO:0000313" key="3">
    <source>
        <dbReference type="RefSeq" id="XP_016446067.1"/>
    </source>
</evidence>
<feature type="domain" description="F-box" evidence="1">
    <location>
        <begin position="15"/>
        <end position="56"/>
    </location>
</feature>
<sequence>MKRLCKSSDKGAVALPEDIIFDILHRLPSKSLARFKCVSKCWRKCIPQPNLIGFFYQARDTLLRSQIRFFSSSLDESPSSRLVNNITSLEESVKFLGKKKREYIVASSNGFLLFVNNPRVYYVYNPVTRQRLALPKTKIRMKDAAVGFFCKVDDPAKDVASFTIVRYALPSVWGINFTSITIESFSSETNTWTANDINLDVPLTLCPSWDIKTSSVGVIDGVFCWFDQRPQITVYDSVHKCPWALALPESEEIVAGRDSSCFLGISGGALYLALNDRFGSPITVWYLESNIRSRDAVWVRKYVATSTIVKCPQAFGLASLHVIEKRNMVIHPTVPHIFYFVVRGKVISYDLERNIAELVYDFGEPCWKTRCYTLFSYEWHQWPRLL</sequence>
<protein>
    <submittedName>
        <fullName evidence="3">F-box protein At5g03970-like</fullName>
    </submittedName>
</protein>
<dbReference type="STRING" id="4097.A0A1S3Y276"/>
<dbReference type="PANTHER" id="PTHR35546:SF101">
    <property type="entry name" value="F-BOX DOMAIN-CONTAINING PROTEIN"/>
    <property type="match status" value="1"/>
</dbReference>
<dbReference type="SMART" id="SM00256">
    <property type="entry name" value="FBOX"/>
    <property type="match status" value="1"/>
</dbReference>
<proteinExistence type="predicted"/>
<evidence type="ECO:0000259" key="1">
    <source>
        <dbReference type="SMART" id="SM00256"/>
    </source>
</evidence>
<dbReference type="Pfam" id="PF24750">
    <property type="entry name" value="b-prop_At3g26010-like"/>
    <property type="match status" value="1"/>
</dbReference>
<dbReference type="OMA" id="YYVYNPV"/>
<dbReference type="Gene3D" id="1.20.1280.50">
    <property type="match status" value="1"/>
</dbReference>
<reference evidence="3" key="2">
    <citation type="submission" date="2025-08" db="UniProtKB">
        <authorList>
            <consortium name="RefSeq"/>
        </authorList>
    </citation>
    <scope>IDENTIFICATION</scope>
    <source>
        <tissue evidence="3">Leaf</tissue>
    </source>
</reference>
<evidence type="ECO:0000313" key="2">
    <source>
        <dbReference type="Proteomes" id="UP000790787"/>
    </source>
</evidence>
<dbReference type="InterPro" id="IPR001810">
    <property type="entry name" value="F-box_dom"/>
</dbReference>
<dbReference type="OrthoDB" id="1533516at2759"/>
<gene>
    <name evidence="3" type="primary">LOC107771236</name>
</gene>
<reference evidence="2" key="1">
    <citation type="journal article" date="2014" name="Nat. Commun.">
        <title>The tobacco genome sequence and its comparison with those of tomato and potato.</title>
        <authorList>
            <person name="Sierro N."/>
            <person name="Battey J.N."/>
            <person name="Ouadi S."/>
            <person name="Bakaher N."/>
            <person name="Bovet L."/>
            <person name="Willig A."/>
            <person name="Goepfert S."/>
            <person name="Peitsch M.C."/>
            <person name="Ivanov N.V."/>
        </authorList>
    </citation>
    <scope>NUCLEOTIDE SEQUENCE [LARGE SCALE GENOMIC DNA]</scope>
</reference>
<dbReference type="InterPro" id="IPR036047">
    <property type="entry name" value="F-box-like_dom_sf"/>
</dbReference>
<keyword evidence="2" id="KW-1185">Reference proteome</keyword>
<accession>A0A1S3Y276</accession>
<name>A0A1S3Y276_TOBAC</name>
<organism evidence="2 3">
    <name type="scientific">Nicotiana tabacum</name>
    <name type="common">Common tobacco</name>
    <dbReference type="NCBI Taxonomy" id="4097"/>
    <lineage>
        <taxon>Eukaryota</taxon>
        <taxon>Viridiplantae</taxon>
        <taxon>Streptophyta</taxon>
        <taxon>Embryophyta</taxon>
        <taxon>Tracheophyta</taxon>
        <taxon>Spermatophyta</taxon>
        <taxon>Magnoliopsida</taxon>
        <taxon>eudicotyledons</taxon>
        <taxon>Gunneridae</taxon>
        <taxon>Pentapetalae</taxon>
        <taxon>asterids</taxon>
        <taxon>lamiids</taxon>
        <taxon>Solanales</taxon>
        <taxon>Solanaceae</taxon>
        <taxon>Nicotianoideae</taxon>
        <taxon>Nicotianeae</taxon>
        <taxon>Nicotiana</taxon>
    </lineage>
</organism>
<dbReference type="PANTHER" id="PTHR35546">
    <property type="entry name" value="F-BOX PROTEIN INTERACTION DOMAIN PROTEIN-RELATED"/>
    <property type="match status" value="1"/>
</dbReference>
<dbReference type="GeneID" id="107771236"/>
<dbReference type="SUPFAM" id="SSF81383">
    <property type="entry name" value="F-box domain"/>
    <property type="match status" value="1"/>
</dbReference>
<dbReference type="Pfam" id="PF00646">
    <property type="entry name" value="F-box"/>
    <property type="match status" value="1"/>
</dbReference>
<dbReference type="AlphaFoldDB" id="A0A1S3Y276"/>
<dbReference type="Proteomes" id="UP000790787">
    <property type="component" value="Chromosome 7"/>
</dbReference>
<dbReference type="RefSeq" id="XP_016446067.1">
    <property type="nucleotide sequence ID" value="XM_016590581.1"/>
</dbReference>
<dbReference type="InterPro" id="IPR056592">
    <property type="entry name" value="Beta-prop_At3g26010-like"/>
</dbReference>